<evidence type="ECO:0000313" key="2">
    <source>
        <dbReference type="Proteomes" id="UP001066276"/>
    </source>
</evidence>
<reference evidence="1" key="1">
    <citation type="journal article" date="2022" name="bioRxiv">
        <title>Sequencing and chromosome-scale assembly of the giantPleurodeles waltlgenome.</title>
        <authorList>
            <person name="Brown T."/>
            <person name="Elewa A."/>
            <person name="Iarovenko S."/>
            <person name="Subramanian E."/>
            <person name="Araus A.J."/>
            <person name="Petzold A."/>
            <person name="Susuki M."/>
            <person name="Suzuki K.-i.T."/>
            <person name="Hayashi T."/>
            <person name="Toyoda A."/>
            <person name="Oliveira C."/>
            <person name="Osipova E."/>
            <person name="Leigh N.D."/>
            <person name="Simon A."/>
            <person name="Yun M.H."/>
        </authorList>
    </citation>
    <scope>NUCLEOTIDE SEQUENCE</scope>
    <source>
        <strain evidence="1">20211129_DDA</strain>
        <tissue evidence="1">Liver</tissue>
    </source>
</reference>
<protein>
    <recommendedName>
        <fullName evidence="3">Reverse transcriptase</fullName>
    </recommendedName>
</protein>
<dbReference type="AlphaFoldDB" id="A0AAV7LNB8"/>
<accession>A0AAV7LNB8</accession>
<proteinExistence type="predicted"/>
<name>A0AAV7LNB8_PLEWA</name>
<keyword evidence="2" id="KW-1185">Reference proteome</keyword>
<evidence type="ECO:0000313" key="1">
    <source>
        <dbReference type="EMBL" id="KAJ1093076.1"/>
    </source>
</evidence>
<sequence>MGWTKRCLLSINAAFCDYYLTLYALPEAPLPDTLHDLLAGMQLRTLTEEAAALLYTEVTADEVKLAIGGLATGKIPGRDGLPLKFYKLTVDILAPRLHRLQSIYGGEPRACPRCRAWNADLRHMVWGCPTLGVYWAEVKARLNLTLDRSLPVTLEVSLLGLLVRKPTKKVGNRFIDLSLVLAWRRIAITRKTPEGPGLTTWVHEVTCWAGVEERTLRREESQGLRRQPIAHLWAEIMEEWEAIDCLDDAHTEPGAKEGPG</sequence>
<evidence type="ECO:0008006" key="3">
    <source>
        <dbReference type="Google" id="ProtNLM"/>
    </source>
</evidence>
<gene>
    <name evidence="1" type="ORF">NDU88_006185</name>
</gene>
<comment type="caution">
    <text evidence="1">The sequence shown here is derived from an EMBL/GenBank/DDBJ whole genome shotgun (WGS) entry which is preliminary data.</text>
</comment>
<dbReference type="EMBL" id="JANPWB010000015">
    <property type="protein sequence ID" value="KAJ1093076.1"/>
    <property type="molecule type" value="Genomic_DNA"/>
</dbReference>
<organism evidence="1 2">
    <name type="scientific">Pleurodeles waltl</name>
    <name type="common">Iberian ribbed newt</name>
    <dbReference type="NCBI Taxonomy" id="8319"/>
    <lineage>
        <taxon>Eukaryota</taxon>
        <taxon>Metazoa</taxon>
        <taxon>Chordata</taxon>
        <taxon>Craniata</taxon>
        <taxon>Vertebrata</taxon>
        <taxon>Euteleostomi</taxon>
        <taxon>Amphibia</taxon>
        <taxon>Batrachia</taxon>
        <taxon>Caudata</taxon>
        <taxon>Salamandroidea</taxon>
        <taxon>Salamandridae</taxon>
        <taxon>Pleurodelinae</taxon>
        <taxon>Pleurodeles</taxon>
    </lineage>
</organism>
<dbReference type="Proteomes" id="UP001066276">
    <property type="component" value="Chromosome 11"/>
</dbReference>